<keyword evidence="6" id="KW-0805">Transcription regulation</keyword>
<dbReference type="GO" id="GO:0008270">
    <property type="term" value="F:zinc ion binding"/>
    <property type="evidence" value="ECO:0007669"/>
    <property type="project" value="UniProtKB-KW"/>
</dbReference>
<evidence type="ECO:0000256" key="3">
    <source>
        <dbReference type="ARBA" id="ARBA00022491"/>
    </source>
</evidence>
<dbReference type="PANTHER" id="PTHR22970:SF14">
    <property type="entry name" value="AT-RICH INTERACTIVE DOMAIN-CONTAINING PROTEIN 2"/>
    <property type="match status" value="1"/>
</dbReference>
<dbReference type="InterPro" id="IPR052406">
    <property type="entry name" value="Chromatin_Remodeling_Comp"/>
</dbReference>
<dbReference type="Pfam" id="PF01388">
    <property type="entry name" value="ARID"/>
    <property type="match status" value="1"/>
</dbReference>
<keyword evidence="3" id="KW-0678">Repressor</keyword>
<evidence type="ECO:0000313" key="15">
    <source>
        <dbReference type="EMBL" id="OZC11846.1"/>
    </source>
</evidence>
<evidence type="ECO:0000256" key="1">
    <source>
        <dbReference type="ARBA" id="ARBA00006457"/>
    </source>
</evidence>
<evidence type="ECO:0000256" key="10">
    <source>
        <dbReference type="PROSITE-ProRule" id="PRU00042"/>
    </source>
</evidence>
<comment type="catalytic activity">
    <reaction evidence="9">
        <text>N(6)-acetyl-L-lysyl-[histone] + H2O = L-lysyl-[histone] + acetate</text>
        <dbReference type="Rhea" id="RHEA:58196"/>
        <dbReference type="Rhea" id="RHEA-COMP:9845"/>
        <dbReference type="Rhea" id="RHEA-COMP:11338"/>
        <dbReference type="ChEBI" id="CHEBI:15377"/>
        <dbReference type="ChEBI" id="CHEBI:29969"/>
        <dbReference type="ChEBI" id="CHEBI:30089"/>
        <dbReference type="ChEBI" id="CHEBI:61930"/>
        <dbReference type="EC" id="3.5.1.98"/>
    </reaction>
</comment>
<keyword evidence="10" id="KW-0862">Zinc</keyword>
<dbReference type="PANTHER" id="PTHR22970">
    <property type="entry name" value="AT-RICH INTERACTIVE DOMAIN-CONTAINING PROTEIN 2"/>
    <property type="match status" value="1"/>
</dbReference>
<dbReference type="SMART" id="SM01014">
    <property type="entry name" value="ARID"/>
    <property type="match status" value="1"/>
</dbReference>
<keyword evidence="16" id="KW-1185">Reference proteome</keyword>
<dbReference type="PRINTS" id="PR01270">
    <property type="entry name" value="HDASUPER"/>
</dbReference>
<dbReference type="SUPFAM" id="SSF48371">
    <property type="entry name" value="ARM repeat"/>
    <property type="match status" value="1"/>
</dbReference>
<dbReference type="InterPro" id="IPR037138">
    <property type="entry name" value="His_deacetylse_dom_sf"/>
</dbReference>
<evidence type="ECO:0000256" key="8">
    <source>
        <dbReference type="ARBA" id="ARBA00023242"/>
    </source>
</evidence>
<dbReference type="InterPro" id="IPR023696">
    <property type="entry name" value="Ureohydrolase_dom_sf"/>
</dbReference>
<dbReference type="PROSITE" id="PS50157">
    <property type="entry name" value="ZINC_FINGER_C2H2_2"/>
    <property type="match status" value="1"/>
</dbReference>
<dbReference type="InterPro" id="IPR011989">
    <property type="entry name" value="ARM-like"/>
</dbReference>
<feature type="domain" description="C2H2-type" evidence="12">
    <location>
        <begin position="846"/>
        <end position="876"/>
    </location>
</feature>
<evidence type="ECO:0000256" key="5">
    <source>
        <dbReference type="ARBA" id="ARBA00022853"/>
    </source>
</evidence>
<evidence type="ECO:0000259" key="14">
    <source>
        <dbReference type="PROSITE" id="PS51526"/>
    </source>
</evidence>
<dbReference type="InterPro" id="IPR016024">
    <property type="entry name" value="ARM-type_fold"/>
</dbReference>
<evidence type="ECO:0000256" key="4">
    <source>
        <dbReference type="ARBA" id="ARBA00022801"/>
    </source>
</evidence>
<evidence type="ECO:0000256" key="11">
    <source>
        <dbReference type="SAM" id="MobiDB-lite"/>
    </source>
</evidence>
<dbReference type="PRINTS" id="PR01271">
    <property type="entry name" value="HISDACETLASE"/>
</dbReference>
<dbReference type="InterPro" id="IPR003150">
    <property type="entry name" value="DNA-bd_RFX"/>
</dbReference>
<dbReference type="InterPro" id="IPR003084">
    <property type="entry name" value="HDAC_I/II"/>
</dbReference>
<reference evidence="15 16" key="1">
    <citation type="submission" date="2015-12" db="EMBL/GenBank/DDBJ databases">
        <title>Draft genome of the nematode, Onchocerca flexuosa.</title>
        <authorList>
            <person name="Mitreva M."/>
        </authorList>
    </citation>
    <scope>NUCLEOTIDE SEQUENCE [LARGE SCALE GENOMIC DNA]</scope>
    <source>
        <strain evidence="15">Red Deer</strain>
    </source>
</reference>
<dbReference type="GO" id="GO:0003677">
    <property type="term" value="F:DNA binding"/>
    <property type="evidence" value="ECO:0007669"/>
    <property type="project" value="InterPro"/>
</dbReference>
<accession>A0A238C3W2</accession>
<dbReference type="PROSITE" id="PS51011">
    <property type="entry name" value="ARID"/>
    <property type="match status" value="1"/>
</dbReference>
<feature type="domain" description="ARID" evidence="13">
    <location>
        <begin position="24"/>
        <end position="116"/>
    </location>
</feature>
<dbReference type="InterPro" id="IPR036431">
    <property type="entry name" value="ARID_dom_sf"/>
</dbReference>
<evidence type="ECO:0000259" key="12">
    <source>
        <dbReference type="PROSITE" id="PS50157"/>
    </source>
</evidence>
<keyword evidence="10" id="KW-0479">Metal-binding</keyword>
<dbReference type="GO" id="GO:0006355">
    <property type="term" value="P:regulation of DNA-templated transcription"/>
    <property type="evidence" value="ECO:0007669"/>
    <property type="project" value="InterPro"/>
</dbReference>
<dbReference type="Gene3D" id="1.25.10.10">
    <property type="entry name" value="Leucine-rich Repeat Variant"/>
    <property type="match status" value="1"/>
</dbReference>
<dbReference type="EC" id="3.5.1.98" evidence="2"/>
<dbReference type="OrthoDB" id="338531at2759"/>
<keyword evidence="10" id="KW-0863">Zinc-finger</keyword>
<feature type="domain" description="RFX-type winged-helix" evidence="14">
    <location>
        <begin position="550"/>
        <end position="626"/>
    </location>
</feature>
<proteinExistence type="inferred from homology"/>
<gene>
    <name evidence="15" type="ORF">X798_01027</name>
</gene>
<evidence type="ECO:0000256" key="9">
    <source>
        <dbReference type="ARBA" id="ARBA00048287"/>
    </source>
</evidence>
<organism evidence="15 16">
    <name type="scientific">Onchocerca flexuosa</name>
    <dbReference type="NCBI Taxonomy" id="387005"/>
    <lineage>
        <taxon>Eukaryota</taxon>
        <taxon>Metazoa</taxon>
        <taxon>Ecdysozoa</taxon>
        <taxon>Nematoda</taxon>
        <taxon>Chromadorea</taxon>
        <taxon>Rhabditida</taxon>
        <taxon>Spirurina</taxon>
        <taxon>Spiruromorpha</taxon>
        <taxon>Filarioidea</taxon>
        <taxon>Onchocercidae</taxon>
        <taxon>Onchocerca</taxon>
    </lineage>
</organism>
<dbReference type="InterPro" id="IPR023801">
    <property type="entry name" value="His_deacetylse_dom"/>
</dbReference>
<dbReference type="PROSITE" id="PS51526">
    <property type="entry name" value="RFX_DBD"/>
    <property type="match status" value="1"/>
</dbReference>
<dbReference type="SMART" id="SM00355">
    <property type="entry name" value="ZnF_C2H2"/>
    <property type="match status" value="2"/>
</dbReference>
<comment type="similarity">
    <text evidence="1">Belongs to the histone deacetylase family. HD type 1 subfamily.</text>
</comment>
<keyword evidence="5" id="KW-0156">Chromatin regulator</keyword>
<protein>
    <recommendedName>
        <fullName evidence="2">histone deacetylase</fullName>
        <ecNumber evidence="2">3.5.1.98</ecNumber>
    </recommendedName>
</protein>
<name>A0A238C3W2_9BILA</name>
<keyword evidence="8" id="KW-0539">Nucleus</keyword>
<feature type="region of interest" description="Disordered" evidence="11">
    <location>
        <begin position="919"/>
        <end position="940"/>
    </location>
</feature>
<dbReference type="GO" id="GO:0141221">
    <property type="term" value="F:histone deacetylase activity, hydrolytic mechanism"/>
    <property type="evidence" value="ECO:0007669"/>
    <property type="project" value="UniProtKB-EC"/>
</dbReference>
<feature type="region of interest" description="Disordered" evidence="11">
    <location>
        <begin position="1476"/>
        <end position="1501"/>
    </location>
</feature>
<evidence type="ECO:0000313" key="16">
    <source>
        <dbReference type="Proteomes" id="UP000242913"/>
    </source>
</evidence>
<dbReference type="CDD" id="cd16100">
    <property type="entry name" value="ARID"/>
    <property type="match status" value="1"/>
</dbReference>
<dbReference type="InterPro" id="IPR013087">
    <property type="entry name" value="Znf_C2H2_type"/>
</dbReference>
<sequence>MERRKRRSSLGKYLDKLMENPDKVQRCSEFHMNLRTFYKKRWNCRLKPPHVQGVEVDLFRLYDTVISMGGWQKVSFNEKWGDIARAIGLTDGVAVAEHAIKVLYMRQSSSVLFRYLSKYEQSDLVGEVDDADSDLLSSRSRSKGFSSLATADCPISMGQRQASEYFRLRPEKKEAEYDRIVKSLLSGLPNEVDFAVNVCTLLSHPGPRVLRLVAAPQIITLLVAHLAIFPDGDRAFYDLYKSWELVSGHNFIEFWSAAGITDDEVLKLIPHIIPSRISEEESNIFCGLDTEFQPRNVVSWRIQQVLSIIRNLSFEVINKAILAASWPLLKFLFICSNCKWSMLRTAALDALSNIACEIDLMAEESSSTNHLLLKTVSCCLHSDDKFRIIRALEILSGLCNNEHNESLICEFLDHRILSKIFTVISVKDIMMCVYTLESLYQISELGATACYQLSRFPHAIDILVSLATIEAVSFGPSGLIGMKVVEFHGPSQLAPPPPQNIPISQNQAIRPGSFITSTHSTSYSSRLVTPRTTSNTSTPVIGDSKVEQLTSKWIRLNCVFEMGSVVPRGELYASYVDDLRHRYGALSGSVQTFTNIMRAVYPNVILRVQSSSGSNMPVFENIRMCRMNPNISNHENLTATNADSHTSLVANHPLIQKMLTDSANAPAILNGHTTVTVVATAAPTDKKSINEIANTTTTILPASYLSEDMIRPSSSHIVNAQPSTSLSVGQQVCRVAIEAHDFIPEQRHETKILRVENASRAVINTMDEKFGVSQGRPVINTAKASANSQMIHNPSTSAMGNAHDDDCDSLKSCASTSCSPVSTKRRKVSACSNSRPTTSSADCNDYLCEWNGCGKHFSSASSVLYHCTKEHVGDVHNIQCHWPRCDSTVRAKWSMVTHLQDHHCNEVALKAAAKRRKEGHGLPLGPVNPERPRDNVQHPGYSKNAAVEAIRRHAFNYLPRDITDDPEGPVTKSIRLTSCLILRNLARYSNDGRRLLRRHERLLSWLSLSRVESSSALAQLLAELYSPPSSPSSPSYLSSFSSPHRCNEEKSEKMTSKREVCYYFHHDVPNFHYGSRHPMKPQRLAALHSLVVNYGLHKEMLVLTPPRASAIEIERFHSKDYVDFLQRVSPRTADQYENLFSQYNIGEDCPIFDGIFEFCSIYTGATLSGVARLNHGLSDIAINWSGGLHHAKKREASGFCYVNDIVIGILELLKYHPRVLYIDIDIHHGDGVQEAFYLTDRVMTVSFHKYGNYFFPGTGDMYDVGQDSGRYYAVNVPMKEGMDDENYHSLFKPIVQAVIDCFNPSVIVLQCGADSLGCDRLGCFNLSFSGHGRRPLVIKHHFRECVDFVRSLGIPMLAVGGGGYTLRNVARCWTYETAILVGKKDEIPDEIPNNTGNYNIKNIFISEYLQFFAPEFTLRPTLAKRQENQNTKEYISALKQEVLDHLRQIRHAPSVQMQEVPPDLLDPYEVFSVQESPPDVLSTDNDPDGGTFFGTNSEIDR</sequence>
<keyword evidence="7" id="KW-0804">Transcription</keyword>
<dbReference type="Pfam" id="PF00850">
    <property type="entry name" value="Hist_deacetyl"/>
    <property type="match status" value="1"/>
</dbReference>
<dbReference type="Proteomes" id="UP000242913">
    <property type="component" value="Unassembled WGS sequence"/>
</dbReference>
<dbReference type="Gene3D" id="1.10.150.60">
    <property type="entry name" value="ARID DNA-binding domain"/>
    <property type="match status" value="1"/>
</dbReference>
<evidence type="ECO:0000256" key="6">
    <source>
        <dbReference type="ARBA" id="ARBA00023015"/>
    </source>
</evidence>
<evidence type="ECO:0000256" key="7">
    <source>
        <dbReference type="ARBA" id="ARBA00023163"/>
    </source>
</evidence>
<dbReference type="Gene3D" id="3.40.800.20">
    <property type="entry name" value="Histone deacetylase domain"/>
    <property type="match status" value="1"/>
</dbReference>
<dbReference type="SUPFAM" id="SSF46774">
    <property type="entry name" value="ARID-like"/>
    <property type="match status" value="1"/>
</dbReference>
<dbReference type="EMBL" id="KZ269979">
    <property type="protein sequence ID" value="OZC11846.1"/>
    <property type="molecule type" value="Genomic_DNA"/>
</dbReference>
<dbReference type="PROSITE" id="PS00028">
    <property type="entry name" value="ZINC_FINGER_C2H2_1"/>
    <property type="match status" value="1"/>
</dbReference>
<dbReference type="SUPFAM" id="SSF52768">
    <property type="entry name" value="Arginase/deacetylase"/>
    <property type="match status" value="1"/>
</dbReference>
<dbReference type="Gene3D" id="3.30.160.60">
    <property type="entry name" value="Classic Zinc Finger"/>
    <property type="match status" value="1"/>
</dbReference>
<dbReference type="SMART" id="SM00501">
    <property type="entry name" value="BRIGHT"/>
    <property type="match status" value="1"/>
</dbReference>
<evidence type="ECO:0000259" key="13">
    <source>
        <dbReference type="PROSITE" id="PS51011"/>
    </source>
</evidence>
<dbReference type="InterPro" id="IPR001606">
    <property type="entry name" value="ARID_dom"/>
</dbReference>
<keyword evidence="4" id="KW-0378">Hydrolase</keyword>
<dbReference type="InterPro" id="IPR000286">
    <property type="entry name" value="HDACs"/>
</dbReference>
<evidence type="ECO:0000256" key="2">
    <source>
        <dbReference type="ARBA" id="ARBA00012111"/>
    </source>
</evidence>